<dbReference type="Pfam" id="PF05572">
    <property type="entry name" value="Peptidase_M43"/>
    <property type="match status" value="1"/>
</dbReference>
<keyword evidence="4 10" id="KW-0732">Signal</keyword>
<evidence type="ECO:0000313" key="12">
    <source>
        <dbReference type="EMBL" id="MCP2361331.1"/>
    </source>
</evidence>
<dbReference type="InterPro" id="IPR024079">
    <property type="entry name" value="MetalloPept_cat_dom_sf"/>
</dbReference>
<keyword evidence="3" id="KW-0479">Metal-binding</keyword>
<dbReference type="CDD" id="cd04275">
    <property type="entry name" value="ZnMc_pappalysin_like"/>
    <property type="match status" value="1"/>
</dbReference>
<evidence type="ECO:0000256" key="3">
    <source>
        <dbReference type="ARBA" id="ARBA00022723"/>
    </source>
</evidence>
<dbReference type="Gene3D" id="3.40.390.10">
    <property type="entry name" value="Collagenase (Catalytic Domain)"/>
    <property type="match status" value="1"/>
</dbReference>
<sequence>MARRATAVSLACLLAAGFTPPLRPAAALAAGCEAVTPHPATPRAAAHAHEHEPAAGHAMAPAHAHGPTHPTAAAHAHRPAHTTAAAHAYGPAHATAARTRGHGPWRAPERPGPRSPSPQDVAMVMAELGKRLSGVTPPAEIIVPTRVHVISPGSERRVSDEAVQTQIDTLNSAYGGKFGGVDTGVRFRLDGISVKEQAAWFRDPVSHERAMKSALHLGGADTLNLYIAQLSEFMLGFASYPYWYADAPELDGVVIDWRSLPGGAMSDYNKGFTGVHEIGHWLGLFHTFENGCKAPGDGIDDTSPEASPTEACPQSKDTCPGQPGQDPAHNYMDYAPDRCMWEFTVGQADRMQEMWAAYRSSPAV</sequence>
<name>A0A9X2K904_9ACTN</name>
<evidence type="ECO:0000256" key="10">
    <source>
        <dbReference type="SAM" id="SignalP"/>
    </source>
</evidence>
<gene>
    <name evidence="12" type="ORF">HD597_008351</name>
</gene>
<evidence type="ECO:0000256" key="7">
    <source>
        <dbReference type="ARBA" id="ARBA00023049"/>
    </source>
</evidence>
<evidence type="ECO:0000256" key="8">
    <source>
        <dbReference type="ARBA" id="ARBA00023157"/>
    </source>
</evidence>
<dbReference type="RefSeq" id="WP_253750249.1">
    <property type="nucleotide sequence ID" value="NZ_BAABKA010000002.1"/>
</dbReference>
<evidence type="ECO:0000313" key="13">
    <source>
        <dbReference type="Proteomes" id="UP001139648"/>
    </source>
</evidence>
<feature type="compositionally biased region" description="Low complexity" evidence="9">
    <location>
        <begin position="55"/>
        <end position="74"/>
    </location>
</feature>
<feature type="signal peptide" evidence="10">
    <location>
        <begin position="1"/>
        <end position="29"/>
    </location>
</feature>
<feature type="region of interest" description="Disordered" evidence="9">
    <location>
        <begin position="296"/>
        <end position="327"/>
    </location>
</feature>
<evidence type="ECO:0000256" key="6">
    <source>
        <dbReference type="ARBA" id="ARBA00022833"/>
    </source>
</evidence>
<dbReference type="EMBL" id="JAMZEB010000002">
    <property type="protein sequence ID" value="MCP2361331.1"/>
    <property type="molecule type" value="Genomic_DNA"/>
</dbReference>
<feature type="region of interest" description="Disordered" evidence="9">
    <location>
        <begin position="40"/>
        <end position="118"/>
    </location>
</feature>
<reference evidence="12" key="1">
    <citation type="submission" date="2022-06" db="EMBL/GenBank/DDBJ databases">
        <title>Sequencing the genomes of 1000 actinobacteria strains.</title>
        <authorList>
            <person name="Klenk H.-P."/>
        </authorList>
    </citation>
    <scope>NUCLEOTIDE SEQUENCE</scope>
    <source>
        <strain evidence="12">DSM 46694</strain>
    </source>
</reference>
<keyword evidence="7" id="KW-0482">Metalloprotease</keyword>
<accession>A0A9X2K904</accession>
<comment type="caution">
    <text evidence="12">The sequence shown here is derived from an EMBL/GenBank/DDBJ whole genome shotgun (WGS) entry which is preliminary data.</text>
</comment>
<feature type="domain" description="Peptidase M43 pregnancy-associated plasma-A" evidence="11">
    <location>
        <begin position="236"/>
        <end position="354"/>
    </location>
</feature>
<dbReference type="Proteomes" id="UP001139648">
    <property type="component" value="Unassembled WGS sequence"/>
</dbReference>
<evidence type="ECO:0000256" key="1">
    <source>
        <dbReference type="ARBA" id="ARBA00008721"/>
    </source>
</evidence>
<evidence type="ECO:0000256" key="4">
    <source>
        <dbReference type="ARBA" id="ARBA00022729"/>
    </source>
</evidence>
<evidence type="ECO:0000256" key="5">
    <source>
        <dbReference type="ARBA" id="ARBA00022801"/>
    </source>
</evidence>
<organism evidence="12 13">
    <name type="scientific">Nonomuraea thailandensis</name>
    <dbReference type="NCBI Taxonomy" id="1188745"/>
    <lineage>
        <taxon>Bacteria</taxon>
        <taxon>Bacillati</taxon>
        <taxon>Actinomycetota</taxon>
        <taxon>Actinomycetes</taxon>
        <taxon>Streptosporangiales</taxon>
        <taxon>Streptosporangiaceae</taxon>
        <taxon>Nonomuraea</taxon>
    </lineage>
</organism>
<proteinExistence type="inferred from homology"/>
<comment type="similarity">
    <text evidence="1">Belongs to the peptidase M43B family.</text>
</comment>
<dbReference type="GO" id="GO:0006508">
    <property type="term" value="P:proteolysis"/>
    <property type="evidence" value="ECO:0007669"/>
    <property type="project" value="UniProtKB-KW"/>
</dbReference>
<dbReference type="PANTHER" id="PTHR47466:SF1">
    <property type="entry name" value="METALLOPROTEASE MEP1 (AFU_ORTHOLOGUE AFUA_1G07730)-RELATED"/>
    <property type="match status" value="1"/>
</dbReference>
<dbReference type="GO" id="GO:0008237">
    <property type="term" value="F:metallopeptidase activity"/>
    <property type="evidence" value="ECO:0007669"/>
    <property type="project" value="UniProtKB-KW"/>
</dbReference>
<protein>
    <recommendedName>
        <fullName evidence="11">Peptidase M43 pregnancy-associated plasma-A domain-containing protein</fullName>
    </recommendedName>
</protein>
<evidence type="ECO:0000256" key="9">
    <source>
        <dbReference type="SAM" id="MobiDB-lite"/>
    </source>
</evidence>
<evidence type="ECO:0000259" key="11">
    <source>
        <dbReference type="Pfam" id="PF05572"/>
    </source>
</evidence>
<keyword evidence="5" id="KW-0378">Hydrolase</keyword>
<feature type="compositionally biased region" description="Low complexity" evidence="9">
    <location>
        <begin position="81"/>
        <end position="98"/>
    </location>
</feature>
<keyword evidence="2" id="KW-0645">Protease</keyword>
<dbReference type="AlphaFoldDB" id="A0A9X2K904"/>
<feature type="chain" id="PRO_5040869997" description="Peptidase M43 pregnancy-associated plasma-A domain-containing protein" evidence="10">
    <location>
        <begin position="30"/>
        <end position="364"/>
    </location>
</feature>
<dbReference type="InterPro" id="IPR008754">
    <property type="entry name" value="Peptidase_M43"/>
</dbReference>
<keyword evidence="6" id="KW-0862">Zinc</keyword>
<keyword evidence="13" id="KW-1185">Reference proteome</keyword>
<dbReference type="GO" id="GO:0046872">
    <property type="term" value="F:metal ion binding"/>
    <property type="evidence" value="ECO:0007669"/>
    <property type="project" value="UniProtKB-KW"/>
</dbReference>
<keyword evidence="8" id="KW-1015">Disulfide bond</keyword>
<dbReference type="PANTHER" id="PTHR47466">
    <property type="match status" value="1"/>
</dbReference>
<evidence type="ECO:0000256" key="2">
    <source>
        <dbReference type="ARBA" id="ARBA00022670"/>
    </source>
</evidence>
<dbReference type="SUPFAM" id="SSF55486">
    <property type="entry name" value="Metalloproteases ('zincins'), catalytic domain"/>
    <property type="match status" value="1"/>
</dbReference>